<keyword evidence="2" id="KW-0547">Nucleotide-binding</keyword>
<evidence type="ECO:0000256" key="5">
    <source>
        <dbReference type="ARBA" id="ARBA00038058"/>
    </source>
</evidence>
<dbReference type="SMART" id="SM00491">
    <property type="entry name" value="HELICc2"/>
    <property type="match status" value="1"/>
</dbReference>
<dbReference type="GO" id="GO:0003676">
    <property type="term" value="F:nucleic acid binding"/>
    <property type="evidence" value="ECO:0007669"/>
    <property type="project" value="InterPro"/>
</dbReference>
<dbReference type="EMBL" id="JAWHZD010000024">
    <property type="protein sequence ID" value="MDV0844411.1"/>
    <property type="molecule type" value="Genomic_DNA"/>
</dbReference>
<evidence type="ECO:0000259" key="9">
    <source>
        <dbReference type="PROSITE" id="PS51193"/>
    </source>
</evidence>
<keyword evidence="4" id="KW-0067">ATP-binding</keyword>
<dbReference type="InterPro" id="IPR006555">
    <property type="entry name" value="ATP-dep_Helicase_C"/>
</dbReference>
<dbReference type="AlphaFoldDB" id="A0AAW8XVI2"/>
<comment type="similarity">
    <text evidence="5">Belongs to the helicase family. DinG subfamily.</text>
</comment>
<dbReference type="SUPFAM" id="SSF52540">
    <property type="entry name" value="P-loop containing nucleoside triphosphate hydrolases"/>
    <property type="match status" value="1"/>
</dbReference>
<feature type="domain" description="Helicase ATP-binding" evidence="9">
    <location>
        <begin position="15"/>
        <end position="286"/>
    </location>
</feature>
<evidence type="ECO:0000313" key="10">
    <source>
        <dbReference type="EMBL" id="MDV0844411.1"/>
    </source>
</evidence>
<evidence type="ECO:0000256" key="4">
    <source>
        <dbReference type="ARBA" id="ARBA00022840"/>
    </source>
</evidence>
<evidence type="ECO:0000259" key="8">
    <source>
        <dbReference type="PROSITE" id="PS51192"/>
    </source>
</evidence>
<protein>
    <recommendedName>
        <fullName evidence="6">DNA 5'-3' helicase</fullName>
        <ecNumber evidence="6">5.6.2.3</ecNumber>
    </recommendedName>
</protein>
<feature type="domain" description="Helicase ATP-binding" evidence="8">
    <location>
        <begin position="38"/>
        <end position="247"/>
    </location>
</feature>
<evidence type="ECO:0000256" key="2">
    <source>
        <dbReference type="ARBA" id="ARBA00022741"/>
    </source>
</evidence>
<dbReference type="PROSITE" id="PS51193">
    <property type="entry name" value="HELICASE_ATP_BIND_2"/>
    <property type="match status" value="1"/>
</dbReference>
<organism evidence="10 11">
    <name type="scientific">Klebsiella quasipneumoniae subsp. quasipneumoniae</name>
    <dbReference type="NCBI Taxonomy" id="1667327"/>
    <lineage>
        <taxon>Bacteria</taxon>
        <taxon>Pseudomonadati</taxon>
        <taxon>Pseudomonadota</taxon>
        <taxon>Gammaproteobacteria</taxon>
        <taxon>Enterobacterales</taxon>
        <taxon>Enterobacteriaceae</taxon>
        <taxon>Klebsiella/Raoultella group</taxon>
        <taxon>Klebsiella</taxon>
        <taxon>Klebsiella pneumoniae complex</taxon>
    </lineage>
</organism>
<dbReference type="GO" id="GO:0043139">
    <property type="term" value="F:5'-3' DNA helicase activity"/>
    <property type="evidence" value="ECO:0007669"/>
    <property type="project" value="UniProtKB-EC"/>
</dbReference>
<sequence length="649" mass="71942">MSPLPEDGIHTAKFGELMAAGGLIARDEQTQYALMIEQVLADTGKISLLHADTGLGKSLGYLLPAMQFALCDPRRPRVIVATHSHALMQQLLEKDSVLLTKVARHYGHRPLSIGRLLGRVNFVSPKRINIALTNRSLSALEEREVATLRDWSGTIAEFEDEFGGLPCDLLASQICLTAECENEAFDEQQQAESKCDIVVTTHAMIAVDMLRNNALLADKSRPTVLIVDEADALVNRLQEWTQRRLNLVRVASQLGEQLSARQLAPLANSIKTIQERLGMQQYAWDTELAELARATIGKIEKICRLNNLDKDVSTSLQQQLLMMQTSSMGIGVSLIRREPAIVSLSPWFVRFFGKYATSAFESVLLTSGTLSITPEPVNGTTSLRMELGIDDTMLGAIALFSPKKYGSMTLTLAGPSFPAIYSRPSSEGNAPALSEKWLQAVAHQITNRCGRVVVLTASHEESRKLAAVLAQIEHRQVLVHQRGTPLKSLIEEFKKVCRHHGRGVMITAAGHTGLNITDDAGSVGFDRLMITRIAYGQPRTSEVEALVSFYKKTKKTDLSKQLYKQEYMRTQNAVIRLMRQAIGRGIRSPDDCIEVDILDPRFPLSHDLSSKHAILRNIIPVRFLQQYRQAKGLLTDGEQSPATPLEVYF</sequence>
<dbReference type="Pfam" id="PF00270">
    <property type="entry name" value="DEAD"/>
    <property type="match status" value="1"/>
</dbReference>
<dbReference type="GO" id="GO:0005524">
    <property type="term" value="F:ATP binding"/>
    <property type="evidence" value="ECO:0007669"/>
    <property type="project" value="UniProtKB-KW"/>
</dbReference>
<dbReference type="PANTHER" id="PTHR11472:SF34">
    <property type="entry name" value="REGULATOR OF TELOMERE ELONGATION HELICASE 1"/>
    <property type="match status" value="1"/>
</dbReference>
<dbReference type="InterPro" id="IPR027417">
    <property type="entry name" value="P-loop_NTPase"/>
</dbReference>
<dbReference type="PANTHER" id="PTHR11472">
    <property type="entry name" value="DNA REPAIR DEAD HELICASE RAD3/XP-D SUBFAMILY MEMBER"/>
    <property type="match status" value="1"/>
</dbReference>
<evidence type="ECO:0000256" key="7">
    <source>
        <dbReference type="ARBA" id="ARBA00048954"/>
    </source>
</evidence>
<dbReference type="EC" id="5.6.2.3" evidence="6"/>
<comment type="caution">
    <text evidence="10">The sequence shown here is derived from an EMBL/GenBank/DDBJ whole genome shotgun (WGS) entry which is preliminary data.</text>
</comment>
<gene>
    <name evidence="10" type="ORF">RZP41_24670</name>
</gene>
<evidence type="ECO:0000313" key="11">
    <source>
        <dbReference type="Proteomes" id="UP001284547"/>
    </source>
</evidence>
<dbReference type="InterPro" id="IPR014013">
    <property type="entry name" value="Helic_SF1/SF2_ATP-bd_DinG/Rad3"/>
</dbReference>
<comment type="catalytic activity">
    <reaction evidence="7">
        <text>ATP + H2O = ADP + phosphate + H(+)</text>
        <dbReference type="Rhea" id="RHEA:13065"/>
        <dbReference type="ChEBI" id="CHEBI:15377"/>
        <dbReference type="ChEBI" id="CHEBI:15378"/>
        <dbReference type="ChEBI" id="CHEBI:30616"/>
        <dbReference type="ChEBI" id="CHEBI:43474"/>
        <dbReference type="ChEBI" id="CHEBI:456216"/>
        <dbReference type="EC" id="5.6.2.3"/>
    </reaction>
</comment>
<evidence type="ECO:0000256" key="3">
    <source>
        <dbReference type="ARBA" id="ARBA00022801"/>
    </source>
</evidence>
<dbReference type="RefSeq" id="WP_275058413.1">
    <property type="nucleotide sequence ID" value="NZ_JAWHZD010000024.1"/>
</dbReference>
<dbReference type="GO" id="GO:0006139">
    <property type="term" value="P:nucleobase-containing compound metabolic process"/>
    <property type="evidence" value="ECO:0007669"/>
    <property type="project" value="InterPro"/>
</dbReference>
<evidence type="ECO:0000256" key="1">
    <source>
        <dbReference type="ARBA" id="ARBA00001966"/>
    </source>
</evidence>
<dbReference type="InterPro" id="IPR045028">
    <property type="entry name" value="DinG/Rad3-like"/>
</dbReference>
<comment type="cofactor">
    <cofactor evidence="1">
        <name>[4Fe-4S] cluster</name>
        <dbReference type="ChEBI" id="CHEBI:49883"/>
    </cofactor>
</comment>
<dbReference type="Pfam" id="PF13307">
    <property type="entry name" value="Helicase_C_2"/>
    <property type="match status" value="1"/>
</dbReference>
<keyword evidence="3" id="KW-0378">Hydrolase</keyword>
<proteinExistence type="inferred from homology"/>
<dbReference type="Gene3D" id="3.40.50.300">
    <property type="entry name" value="P-loop containing nucleotide triphosphate hydrolases"/>
    <property type="match status" value="2"/>
</dbReference>
<dbReference type="InterPro" id="IPR014001">
    <property type="entry name" value="Helicase_ATP-bd"/>
</dbReference>
<evidence type="ECO:0000256" key="6">
    <source>
        <dbReference type="ARBA" id="ARBA00044969"/>
    </source>
</evidence>
<accession>A0AAW8XVI2</accession>
<name>A0AAW8XVI2_9ENTR</name>
<dbReference type="Proteomes" id="UP001284547">
    <property type="component" value="Unassembled WGS sequence"/>
</dbReference>
<dbReference type="PROSITE" id="PS51192">
    <property type="entry name" value="HELICASE_ATP_BIND_1"/>
    <property type="match status" value="1"/>
</dbReference>
<dbReference type="InterPro" id="IPR011545">
    <property type="entry name" value="DEAD/DEAH_box_helicase_dom"/>
</dbReference>
<keyword evidence="10" id="KW-0347">Helicase</keyword>
<reference evidence="10" key="1">
    <citation type="submission" date="2023-10" db="EMBL/GenBank/DDBJ databases">
        <title>Surveillance and assessment of the effects of hospital wastewater treatment on clearance of pathogenic bacterial and antimicrobial resistance genes.</title>
        <authorList>
            <person name="Wu Y."/>
        </authorList>
    </citation>
    <scope>NUCLEOTIDE SEQUENCE</scope>
    <source>
        <strain evidence="10">23-M-SRM-33-1</strain>
    </source>
</reference>
<dbReference type="GO" id="GO:0016818">
    <property type="term" value="F:hydrolase activity, acting on acid anhydrides, in phosphorus-containing anhydrides"/>
    <property type="evidence" value="ECO:0007669"/>
    <property type="project" value="InterPro"/>
</dbReference>
<dbReference type="SMART" id="SM00487">
    <property type="entry name" value="DEXDc"/>
    <property type="match status" value="1"/>
</dbReference>